<proteinExistence type="predicted"/>
<feature type="region of interest" description="Disordered" evidence="1">
    <location>
        <begin position="1"/>
        <end position="38"/>
    </location>
</feature>
<name>A0A0J1EJ16_RHOIS</name>
<evidence type="ECO:0000313" key="3">
    <source>
        <dbReference type="Proteomes" id="UP000036367"/>
    </source>
</evidence>
<accession>A0A0J1EJ16</accession>
<comment type="caution">
    <text evidence="2">The sequence shown here is derived from an EMBL/GenBank/DDBJ whole genome shotgun (WGS) entry which is preliminary data.</text>
</comment>
<keyword evidence="3" id="KW-1185">Reference proteome</keyword>
<evidence type="ECO:0000256" key="1">
    <source>
        <dbReference type="SAM" id="MobiDB-lite"/>
    </source>
</evidence>
<organism evidence="2 3">
    <name type="scientific">Rhodopirellula islandica</name>
    <dbReference type="NCBI Taxonomy" id="595434"/>
    <lineage>
        <taxon>Bacteria</taxon>
        <taxon>Pseudomonadati</taxon>
        <taxon>Planctomycetota</taxon>
        <taxon>Planctomycetia</taxon>
        <taxon>Pirellulales</taxon>
        <taxon>Pirellulaceae</taxon>
        <taxon>Rhodopirellula</taxon>
    </lineage>
</organism>
<dbReference type="PATRIC" id="fig|595434.4.peg.2059"/>
<sequence length="75" mass="8345">MIVATTGNDVMHRTPEKQVQQQCHGGDETTKGGHGFSVDGRMQLLSVVRITKTRSKTAQEENSTSLSEVRWTESR</sequence>
<reference evidence="2" key="1">
    <citation type="submission" date="2015-05" db="EMBL/GenBank/DDBJ databases">
        <title>Permanent draft genome of Rhodopirellula islandicus K833.</title>
        <authorList>
            <person name="Kizina J."/>
            <person name="Richter M."/>
            <person name="Glockner F.O."/>
            <person name="Harder J."/>
        </authorList>
    </citation>
    <scope>NUCLEOTIDE SEQUENCE [LARGE SCALE GENOMIC DNA]</scope>
    <source>
        <strain evidence="2">K833</strain>
    </source>
</reference>
<dbReference type="STRING" id="595434.RISK_002151"/>
<dbReference type="Proteomes" id="UP000036367">
    <property type="component" value="Unassembled WGS sequence"/>
</dbReference>
<gene>
    <name evidence="2" type="ORF">RISK_002151</name>
</gene>
<evidence type="ECO:0000313" key="2">
    <source>
        <dbReference type="EMBL" id="KLU05519.1"/>
    </source>
</evidence>
<protein>
    <submittedName>
        <fullName evidence="2">Uncharacterized protein</fullName>
    </submittedName>
</protein>
<dbReference type="AlphaFoldDB" id="A0A0J1EJ16"/>
<dbReference type="EMBL" id="LECT01000017">
    <property type="protein sequence ID" value="KLU05519.1"/>
    <property type="molecule type" value="Genomic_DNA"/>
</dbReference>
<feature type="region of interest" description="Disordered" evidence="1">
    <location>
        <begin position="54"/>
        <end position="75"/>
    </location>
</feature>